<dbReference type="SUPFAM" id="SSF140459">
    <property type="entry name" value="PE/PPE dimer-like"/>
    <property type="match status" value="1"/>
</dbReference>
<evidence type="ECO:0000259" key="2">
    <source>
        <dbReference type="Pfam" id="PF00934"/>
    </source>
</evidence>
<feature type="chain" id="PRO_5012054979" description="PE domain-containing protein" evidence="1">
    <location>
        <begin position="25"/>
        <end position="268"/>
    </location>
</feature>
<organism evidence="3 4">
    <name type="scientific">Mycobacterium intermedium</name>
    <dbReference type="NCBI Taxonomy" id="28445"/>
    <lineage>
        <taxon>Bacteria</taxon>
        <taxon>Bacillati</taxon>
        <taxon>Actinomycetota</taxon>
        <taxon>Actinomycetes</taxon>
        <taxon>Mycobacteriales</taxon>
        <taxon>Mycobacteriaceae</taxon>
        <taxon>Mycobacterium</taxon>
        <taxon>Mycobacterium simiae complex</taxon>
    </lineage>
</organism>
<evidence type="ECO:0000313" key="4">
    <source>
        <dbReference type="Proteomes" id="UP000192739"/>
    </source>
</evidence>
<dbReference type="Pfam" id="PF00934">
    <property type="entry name" value="PE"/>
    <property type="match status" value="1"/>
</dbReference>
<dbReference type="Gene3D" id="1.10.287.850">
    <property type="entry name" value="HP0062-like domain"/>
    <property type="match status" value="1"/>
</dbReference>
<accession>A0A1X0G1X0</accession>
<dbReference type="InterPro" id="IPR038332">
    <property type="entry name" value="PPE_sf"/>
</dbReference>
<dbReference type="Proteomes" id="UP000192739">
    <property type="component" value="Unassembled WGS sequence"/>
</dbReference>
<gene>
    <name evidence="3" type="ORF">BST27_08695</name>
</gene>
<proteinExistence type="predicted"/>
<sequence>MPQMPCRRTKQVSMLNLVPATVLAAVEDLRNLGAGLRAATAAAADQTTAIAAPGVDEVSQAINALFGTQAQEFQAVSAKATLFHDQFVKLLHGGVTQYAVTEVANSKQVLTNAANAAAQGLQSHPLIGTGQASTGAAATPLETVSYHLGPLEAYSQNNVFGTEIGLRLNTPLGSATLFAAGFQATATTSIPVSFFIPSYHVDSLSYFGNPLLYFTSYLAVNYGYNIYPTGYGLSLNGLTFTWPGPASSLGGVLPSVSYTPWPGPPLFL</sequence>
<dbReference type="OrthoDB" id="4718956at2"/>
<reference evidence="3 4" key="1">
    <citation type="submission" date="2017-02" db="EMBL/GenBank/DDBJ databases">
        <title>The new phylogeny of genus Mycobacterium.</title>
        <authorList>
            <person name="Tortoli E."/>
            <person name="Trovato A."/>
            <person name="Cirillo D.M."/>
        </authorList>
    </citation>
    <scope>NUCLEOTIDE SEQUENCE [LARGE SCALE GENOMIC DNA]</scope>
    <source>
        <strain evidence="3 4">DSM 44049</strain>
    </source>
</reference>
<dbReference type="AlphaFoldDB" id="A0A1X0G1X0"/>
<dbReference type="EMBL" id="MVHT01000017">
    <property type="protein sequence ID" value="ORB07758.1"/>
    <property type="molecule type" value="Genomic_DNA"/>
</dbReference>
<feature type="signal peptide" evidence="1">
    <location>
        <begin position="1"/>
        <end position="24"/>
    </location>
</feature>
<protein>
    <recommendedName>
        <fullName evidence="2">PE domain-containing protein</fullName>
    </recommendedName>
</protein>
<dbReference type="InterPro" id="IPR000084">
    <property type="entry name" value="PE-PGRS_N"/>
</dbReference>
<name>A0A1X0G1X0_MYCIE</name>
<evidence type="ECO:0000256" key="1">
    <source>
        <dbReference type="SAM" id="SignalP"/>
    </source>
</evidence>
<comment type="caution">
    <text evidence="3">The sequence shown here is derived from an EMBL/GenBank/DDBJ whole genome shotgun (WGS) entry which is preliminary data.</text>
</comment>
<keyword evidence="4" id="KW-1185">Reference proteome</keyword>
<feature type="domain" description="PE" evidence="2">
    <location>
        <begin position="16"/>
        <end position="105"/>
    </location>
</feature>
<evidence type="ECO:0000313" key="3">
    <source>
        <dbReference type="EMBL" id="ORB07758.1"/>
    </source>
</evidence>
<keyword evidence="1" id="KW-0732">Signal</keyword>